<accession>A0A939HGA1</accession>
<reference evidence="2" key="1">
    <citation type="submission" date="2021-03" db="EMBL/GenBank/DDBJ databases">
        <title>A new species, PO-11, isolated from a karst cave deposit.</title>
        <authorList>
            <person name="Zhaoxiaoyong W."/>
        </authorList>
    </citation>
    <scope>NUCLEOTIDE SEQUENCE</scope>
    <source>
        <strain evidence="2">PO-11</strain>
    </source>
</reference>
<keyword evidence="3" id="KW-1185">Reference proteome</keyword>
<evidence type="ECO:0000313" key="2">
    <source>
        <dbReference type="EMBL" id="MBO1266768.1"/>
    </source>
</evidence>
<gene>
    <name evidence="2" type="ORF">J1902_02015</name>
</gene>
<proteinExistence type="predicted"/>
<dbReference type="AlphaFoldDB" id="A0A939HGA1"/>
<comment type="caution">
    <text evidence="2">The sequence shown here is derived from an EMBL/GenBank/DDBJ whole genome shotgun (WGS) entry which is preliminary data.</text>
</comment>
<dbReference type="RefSeq" id="WP_207614597.1">
    <property type="nucleotide sequence ID" value="NZ_JAFNLL010000004.1"/>
</dbReference>
<keyword evidence="1" id="KW-0812">Transmembrane</keyword>
<evidence type="ECO:0000313" key="3">
    <source>
        <dbReference type="Proteomes" id="UP000664164"/>
    </source>
</evidence>
<sequence length="100" mass="10427">MLSLVIVVLATVAAGFIVWANDRHHAAYGIAVPAGVAVAVGMLSWIVCLQIGLGYRQGLTWIPWVLPIVLGSAASVAAALFLGRARAKHDIQALTAALKL</sequence>
<evidence type="ECO:0000256" key="1">
    <source>
        <dbReference type="SAM" id="Phobius"/>
    </source>
</evidence>
<feature type="transmembrane region" description="Helical" evidence="1">
    <location>
        <begin position="61"/>
        <end position="82"/>
    </location>
</feature>
<organism evidence="2 3">
    <name type="scientific">Arthrobacter cavernae</name>
    <dbReference type="NCBI Taxonomy" id="2817681"/>
    <lineage>
        <taxon>Bacteria</taxon>
        <taxon>Bacillati</taxon>
        <taxon>Actinomycetota</taxon>
        <taxon>Actinomycetes</taxon>
        <taxon>Micrococcales</taxon>
        <taxon>Micrococcaceae</taxon>
        <taxon>Arthrobacter</taxon>
    </lineage>
</organism>
<protein>
    <submittedName>
        <fullName evidence="2">Uncharacterized protein</fullName>
    </submittedName>
</protein>
<keyword evidence="1" id="KW-1133">Transmembrane helix</keyword>
<dbReference type="Proteomes" id="UP000664164">
    <property type="component" value="Unassembled WGS sequence"/>
</dbReference>
<keyword evidence="1" id="KW-0472">Membrane</keyword>
<dbReference type="EMBL" id="JAFNLL010000004">
    <property type="protein sequence ID" value="MBO1266768.1"/>
    <property type="molecule type" value="Genomic_DNA"/>
</dbReference>
<name>A0A939HGA1_9MICC</name>
<feature type="transmembrane region" description="Helical" evidence="1">
    <location>
        <begin position="30"/>
        <end position="49"/>
    </location>
</feature>